<keyword evidence="2" id="KW-1185">Reference proteome</keyword>
<dbReference type="Gene3D" id="3.40.50.300">
    <property type="entry name" value="P-loop containing nucleotide triphosphate hydrolases"/>
    <property type="match status" value="2"/>
</dbReference>
<dbReference type="STRING" id="405671.SAMN05421827_12852"/>
<dbReference type="AlphaFoldDB" id="A0A1G8D9I6"/>
<proteinExistence type="predicted"/>
<sequence length="806" mass="92368">MLKVNKITVENFRGIKLPVALDFKKNGKHTSAILYGRNGTGKSSLVDAWEWLNNNGVIESLNREGISVSDYPHRSCGGTDCHISVELDHATISHISSAFNSKKISMPLIEGDFAAFKALSTYPNYLRYVDLQDFVFKRKTEKYRYIAKFFGLEAFIKNQDDISATLNRLSATLQGYNTNSQEAQNSVTAIIDQKHFDDNVIIIALNNIAARYSIAPIVNFKEAILIKESLDKIVQEDPVTKELTEWKSFLDKINAFYPIQDLEPSCKELEETFDILKKDEESIKNLILTGLYETAINIIPQLEDQEKCPICDATGRANLLSHVKEKHDALDELVKKKKNFERLKPSIESALHSILRKVQNISGEKSTTVLTTLNLLFQDIESISSTLPDILIELKKPLNDINEINLYNSILLEKIESLIEKEHNIREQVTDRVALLEGNTQRKDLADDFGTVIKLTDSYQKVLVCTAKINYLEDIISNLTVLLGQLTLFIQTTIQDTFTIISTDVVECFNILEVANRFIKNPELKLIPGKDKAVELEIEFATEKTSPAFKFMSESQVNSFGLAIFLSAVKHFNKDFKFFILDDVVNSFDSFKRPKVIELIATKFSDFQVLMLTHDQIFFDTVQKAFPNWQRYKFTSWDFATGPKFKLAKNYNEAIKNHLDEDEPKEAGNSLGVYFEWTFGLLSERMKVALPYKIENVYTLIEFFEPLKKKFKDKLKDGSKEHKLLIAFDELEKIVIFRNYCAHWKNEANSYTSIEIEEIFNKWMEIEEMIYCQTCKSFTGLSSANNSDYVKCGCNAINLKDLSYYQ</sequence>
<dbReference type="GO" id="GO:0000731">
    <property type="term" value="P:DNA synthesis involved in DNA repair"/>
    <property type="evidence" value="ECO:0007669"/>
    <property type="project" value="TreeGrafter"/>
</dbReference>
<protein>
    <recommendedName>
        <fullName evidence="3">RecF/RecN/SMC family protein</fullName>
    </recommendedName>
</protein>
<name>A0A1G8D9I6_9SPHI</name>
<evidence type="ECO:0000313" key="1">
    <source>
        <dbReference type="EMBL" id="SDH54204.1"/>
    </source>
</evidence>
<accession>A0A1G8D9I6</accession>
<reference evidence="2" key="1">
    <citation type="submission" date="2016-10" db="EMBL/GenBank/DDBJ databases">
        <authorList>
            <person name="Varghese N."/>
            <person name="Submissions S."/>
        </authorList>
    </citation>
    <scope>NUCLEOTIDE SEQUENCE [LARGE SCALE GENOMIC DNA]</scope>
    <source>
        <strain evidence="2">DSM 17933</strain>
    </source>
</reference>
<dbReference type="RefSeq" id="WP_090504174.1">
    <property type="nucleotide sequence ID" value="NZ_FNCH01000028.1"/>
</dbReference>
<organism evidence="1 2">
    <name type="scientific">Pedobacter terrae</name>
    <dbReference type="NCBI Taxonomy" id="405671"/>
    <lineage>
        <taxon>Bacteria</taxon>
        <taxon>Pseudomonadati</taxon>
        <taxon>Bacteroidota</taxon>
        <taxon>Sphingobacteriia</taxon>
        <taxon>Sphingobacteriales</taxon>
        <taxon>Sphingobacteriaceae</taxon>
        <taxon>Pedobacter</taxon>
    </lineage>
</organism>
<dbReference type="PANTHER" id="PTHR32182">
    <property type="entry name" value="DNA REPLICATION AND REPAIR PROTEIN RECF"/>
    <property type="match status" value="1"/>
</dbReference>
<dbReference type="GO" id="GO:0006302">
    <property type="term" value="P:double-strand break repair"/>
    <property type="evidence" value="ECO:0007669"/>
    <property type="project" value="TreeGrafter"/>
</dbReference>
<dbReference type="EMBL" id="FNCH01000028">
    <property type="protein sequence ID" value="SDH54204.1"/>
    <property type="molecule type" value="Genomic_DNA"/>
</dbReference>
<dbReference type="Proteomes" id="UP000199643">
    <property type="component" value="Unassembled WGS sequence"/>
</dbReference>
<dbReference type="InterPro" id="IPR027417">
    <property type="entry name" value="P-loop_NTPase"/>
</dbReference>
<evidence type="ECO:0000313" key="2">
    <source>
        <dbReference type="Proteomes" id="UP000199643"/>
    </source>
</evidence>
<dbReference type="PANTHER" id="PTHR32182:SF0">
    <property type="entry name" value="DNA REPLICATION AND REPAIR PROTEIN RECF"/>
    <property type="match status" value="1"/>
</dbReference>
<gene>
    <name evidence="1" type="ORF">SAMN05421827_12852</name>
</gene>
<evidence type="ECO:0008006" key="3">
    <source>
        <dbReference type="Google" id="ProtNLM"/>
    </source>
</evidence>
<dbReference type="SUPFAM" id="SSF52540">
    <property type="entry name" value="P-loop containing nucleoside triphosphate hydrolases"/>
    <property type="match status" value="1"/>
</dbReference>
<dbReference type="OrthoDB" id="1023918at2"/>